<keyword evidence="2" id="KW-1185">Reference proteome</keyword>
<organism evidence="1 2">
    <name type="scientific">Leptospira kobayashii</name>
    <dbReference type="NCBI Taxonomy" id="1917830"/>
    <lineage>
        <taxon>Bacteria</taxon>
        <taxon>Pseudomonadati</taxon>
        <taxon>Spirochaetota</taxon>
        <taxon>Spirochaetia</taxon>
        <taxon>Leptospirales</taxon>
        <taxon>Leptospiraceae</taxon>
        <taxon>Leptospira</taxon>
    </lineage>
</organism>
<sequence length="202" mass="22865">MNPNGEMNSPNNDDPIIDLTKTWLEKAVIGLNLCPFAKSVYNGNLIRFIVSQAKSNQDLTADLKQELQILSESDPKQTETTLLIHPYVLLNFLDYNDYLGVADKLITQLELEGYLQIASFHPDYQFAGRRTDDIANFVNRSPYPMLHLLREDSVERANENHPDINSIYQNNIDTLRKLGHDGWNELGITNPASTGSNSIFPD</sequence>
<accession>A0ABM7UH44</accession>
<gene>
    <name evidence="1" type="ORF">LPTSP3_g09040</name>
</gene>
<evidence type="ECO:0000313" key="2">
    <source>
        <dbReference type="Proteomes" id="UP000245263"/>
    </source>
</evidence>
<dbReference type="EMBL" id="AP025028">
    <property type="protein sequence ID" value="BDA77974.1"/>
    <property type="molecule type" value="Genomic_DNA"/>
</dbReference>
<evidence type="ECO:0008006" key="3">
    <source>
        <dbReference type="Google" id="ProtNLM"/>
    </source>
</evidence>
<evidence type="ECO:0000313" key="1">
    <source>
        <dbReference type="EMBL" id="BDA77974.1"/>
    </source>
</evidence>
<name>A0ABM7UH44_9LEPT</name>
<protein>
    <recommendedName>
        <fullName evidence="3">DUF1415 domain-containing protein</fullName>
    </recommendedName>
</protein>
<dbReference type="Pfam" id="PF07209">
    <property type="entry name" value="DUF1415"/>
    <property type="match status" value="1"/>
</dbReference>
<dbReference type="Proteomes" id="UP000245263">
    <property type="component" value="Chromosome 1"/>
</dbReference>
<dbReference type="InterPro" id="IPR009858">
    <property type="entry name" value="DUF1415"/>
</dbReference>
<proteinExistence type="predicted"/>
<reference evidence="1 2" key="1">
    <citation type="submission" date="2021-08" db="EMBL/GenBank/DDBJ databases">
        <title>Complete genome sequence of Leptospira kobayashii strain E30.</title>
        <authorList>
            <person name="Nakao R."/>
            <person name="Nakamura S."/>
            <person name="Masuzawa T."/>
            <person name="Koizumi N."/>
        </authorList>
    </citation>
    <scope>NUCLEOTIDE SEQUENCE [LARGE SCALE GENOMIC DNA]</scope>
    <source>
        <strain evidence="1 2">E30</strain>
    </source>
</reference>